<dbReference type="AlphaFoldDB" id="A0A7R9A0S8"/>
<dbReference type="OrthoDB" id="5954824at2759"/>
<keyword evidence="2" id="KW-1185">Reference proteome</keyword>
<reference evidence="1" key="1">
    <citation type="submission" date="2020-11" db="EMBL/GenBank/DDBJ databases">
        <authorList>
            <person name="Tran Van P."/>
        </authorList>
    </citation>
    <scope>NUCLEOTIDE SEQUENCE</scope>
</reference>
<evidence type="ECO:0000313" key="2">
    <source>
        <dbReference type="Proteomes" id="UP000677054"/>
    </source>
</evidence>
<dbReference type="Pfam" id="PF10274">
    <property type="entry name" value="ParcG"/>
    <property type="match status" value="1"/>
</dbReference>
<dbReference type="PANTHER" id="PTHR21207">
    <property type="entry name" value="PARKIN COREGULATED GENE PROTEIN PARK2 COREGULATED"/>
    <property type="match status" value="1"/>
</dbReference>
<name>A0A7R9A0S8_9CRUS</name>
<protein>
    <submittedName>
        <fullName evidence="1">Uncharacterized protein</fullName>
    </submittedName>
</protein>
<dbReference type="PANTHER" id="PTHR21207:SF2">
    <property type="entry name" value="PARKIN COREGULATED GENE PROTEIN"/>
    <property type="match status" value="1"/>
</dbReference>
<proteinExistence type="predicted"/>
<dbReference type="SUPFAM" id="SSF48371">
    <property type="entry name" value="ARM repeat"/>
    <property type="match status" value="1"/>
</dbReference>
<dbReference type="EMBL" id="LR900051">
    <property type="protein sequence ID" value="CAD7243962.1"/>
    <property type="molecule type" value="Genomic_DNA"/>
</dbReference>
<accession>A0A7R9A0S8</accession>
<gene>
    <name evidence="1" type="ORF">DSTB1V02_LOCUS3868</name>
</gene>
<dbReference type="InterPro" id="IPR016024">
    <property type="entry name" value="ARM-type_fold"/>
</dbReference>
<sequence length="256" mass="28633">MGGRGESIFTKKLPFRSIKQEKADSVSVPVVESGLHVLGKGLSPVECGTKRGGERECRCRRYMRKGSSVCGSAATNSQPVNVEQEGKRREVPPFSIQVPVEELDVGYYLPLFFDGLVEVEFPYEFIARKGVFDLLDAASPKLLQLLPTLIPPLRRAMNSRDPGVMKTALKVIEKMATSGDTGQGLVPYYRHFLPPLNLFIYRDRNLEDGIDYGQNVRESLSALIWETLEILERTGGPLAFINIKYVIPTYESSLIY</sequence>
<dbReference type="InterPro" id="IPR019399">
    <property type="entry name" value="Parkin_co-regulated_protein"/>
</dbReference>
<organism evidence="1">
    <name type="scientific">Darwinula stevensoni</name>
    <dbReference type="NCBI Taxonomy" id="69355"/>
    <lineage>
        <taxon>Eukaryota</taxon>
        <taxon>Metazoa</taxon>
        <taxon>Ecdysozoa</taxon>
        <taxon>Arthropoda</taxon>
        <taxon>Crustacea</taxon>
        <taxon>Oligostraca</taxon>
        <taxon>Ostracoda</taxon>
        <taxon>Podocopa</taxon>
        <taxon>Podocopida</taxon>
        <taxon>Darwinulocopina</taxon>
        <taxon>Darwinuloidea</taxon>
        <taxon>Darwinulidae</taxon>
        <taxon>Darwinula</taxon>
    </lineage>
</organism>
<evidence type="ECO:0000313" key="1">
    <source>
        <dbReference type="EMBL" id="CAD7243962.1"/>
    </source>
</evidence>
<dbReference type="Gene3D" id="1.25.10.10">
    <property type="entry name" value="Leucine-rich Repeat Variant"/>
    <property type="match status" value="1"/>
</dbReference>
<dbReference type="GO" id="GO:0030544">
    <property type="term" value="F:Hsp70 protein binding"/>
    <property type="evidence" value="ECO:0007669"/>
    <property type="project" value="TreeGrafter"/>
</dbReference>
<dbReference type="Proteomes" id="UP000677054">
    <property type="component" value="Unassembled WGS sequence"/>
</dbReference>
<dbReference type="InterPro" id="IPR011989">
    <property type="entry name" value="ARM-like"/>
</dbReference>
<dbReference type="GO" id="GO:0051879">
    <property type="term" value="F:Hsp90 protein binding"/>
    <property type="evidence" value="ECO:0007669"/>
    <property type="project" value="TreeGrafter"/>
</dbReference>
<dbReference type="EMBL" id="CAJPEV010000534">
    <property type="protein sequence ID" value="CAG0886215.1"/>
    <property type="molecule type" value="Genomic_DNA"/>
</dbReference>